<reference evidence="1" key="1">
    <citation type="submission" date="2019-04" db="EMBL/GenBank/DDBJ databases">
        <title>Genome assembly of Zosterops borbonicus 15179.</title>
        <authorList>
            <person name="Leroy T."/>
            <person name="Anselmetti Y."/>
            <person name="Tilak M.-K."/>
            <person name="Nabholz B."/>
        </authorList>
    </citation>
    <scope>NUCLEOTIDE SEQUENCE</scope>
    <source>
        <strain evidence="1">HGM_15179</strain>
        <tissue evidence="1">Muscle</tissue>
    </source>
</reference>
<organism evidence="1 2">
    <name type="scientific">Zosterops borbonicus</name>
    <dbReference type="NCBI Taxonomy" id="364589"/>
    <lineage>
        <taxon>Eukaryota</taxon>
        <taxon>Metazoa</taxon>
        <taxon>Chordata</taxon>
        <taxon>Craniata</taxon>
        <taxon>Vertebrata</taxon>
        <taxon>Euteleostomi</taxon>
        <taxon>Archelosauria</taxon>
        <taxon>Archosauria</taxon>
        <taxon>Dinosauria</taxon>
        <taxon>Saurischia</taxon>
        <taxon>Theropoda</taxon>
        <taxon>Coelurosauria</taxon>
        <taxon>Aves</taxon>
        <taxon>Neognathae</taxon>
        <taxon>Neoaves</taxon>
        <taxon>Telluraves</taxon>
        <taxon>Australaves</taxon>
        <taxon>Passeriformes</taxon>
        <taxon>Sylvioidea</taxon>
        <taxon>Zosteropidae</taxon>
        <taxon>Zosterops</taxon>
    </lineage>
</organism>
<accession>A0A8K1LJ37</accession>
<dbReference type="AlphaFoldDB" id="A0A8K1LJ37"/>
<evidence type="ECO:0000313" key="2">
    <source>
        <dbReference type="Proteomes" id="UP000796761"/>
    </source>
</evidence>
<protein>
    <submittedName>
        <fullName evidence="1">Uncharacterized protein</fullName>
    </submittedName>
</protein>
<evidence type="ECO:0000313" key="1">
    <source>
        <dbReference type="EMBL" id="TRZ15995.1"/>
    </source>
</evidence>
<feature type="non-terminal residue" evidence="1">
    <location>
        <position position="1"/>
    </location>
</feature>
<gene>
    <name evidence="1" type="ORF">HGM15179_011069</name>
</gene>
<dbReference type="EMBL" id="SWJQ01000340">
    <property type="protein sequence ID" value="TRZ15995.1"/>
    <property type="molecule type" value="Genomic_DNA"/>
</dbReference>
<feature type="non-terminal residue" evidence="1">
    <location>
        <position position="74"/>
    </location>
</feature>
<sequence length="74" mass="7949">AEGYEHSKPDMNAGGQGSAATRRIGTQSLTYSLTFFSTFTSSFSLSFHFEDAKHSSQLGIGTGGSMIEWVPVIK</sequence>
<name>A0A8K1LJ37_9PASS</name>
<dbReference type="Proteomes" id="UP000796761">
    <property type="component" value="Unassembled WGS sequence"/>
</dbReference>
<proteinExistence type="predicted"/>
<comment type="caution">
    <text evidence="1">The sequence shown here is derived from an EMBL/GenBank/DDBJ whole genome shotgun (WGS) entry which is preliminary data.</text>
</comment>
<keyword evidence="2" id="KW-1185">Reference proteome</keyword>